<comment type="caution">
    <text evidence="9">The sequence shown here is derived from an EMBL/GenBank/DDBJ whole genome shotgun (WGS) entry which is preliminary data.</text>
</comment>
<evidence type="ECO:0000313" key="10">
    <source>
        <dbReference type="Proteomes" id="UP000697710"/>
    </source>
</evidence>
<dbReference type="Proteomes" id="UP000697710">
    <property type="component" value="Unassembled WGS sequence"/>
</dbReference>
<accession>A0A956LY00</accession>
<keyword evidence="7" id="KW-0812">Transmembrane</keyword>
<dbReference type="AlphaFoldDB" id="A0A956LY00"/>
<evidence type="ECO:0000256" key="7">
    <source>
        <dbReference type="SAM" id="Phobius"/>
    </source>
</evidence>
<feature type="domain" description="4Fe-4S ferredoxin-type" evidence="8">
    <location>
        <begin position="78"/>
        <end position="107"/>
    </location>
</feature>
<dbReference type="InterPro" id="IPR017900">
    <property type="entry name" value="4Fe4S_Fe_S_CS"/>
</dbReference>
<keyword evidence="4" id="KW-0677">Repeat</keyword>
<evidence type="ECO:0000256" key="2">
    <source>
        <dbReference type="ARBA" id="ARBA00022485"/>
    </source>
</evidence>
<keyword evidence="6" id="KW-0411">Iron-sulfur</keyword>
<organism evidence="9 10">
    <name type="scientific">Eiseniibacteriota bacterium</name>
    <dbReference type="NCBI Taxonomy" id="2212470"/>
    <lineage>
        <taxon>Bacteria</taxon>
        <taxon>Candidatus Eiseniibacteriota</taxon>
    </lineage>
</organism>
<dbReference type="PROSITE" id="PS00198">
    <property type="entry name" value="4FE4S_FER_1"/>
    <property type="match status" value="1"/>
</dbReference>
<feature type="domain" description="4Fe-4S ferredoxin-type" evidence="8">
    <location>
        <begin position="2"/>
        <end position="32"/>
    </location>
</feature>
<evidence type="ECO:0000313" key="9">
    <source>
        <dbReference type="EMBL" id="MCA9727007.1"/>
    </source>
</evidence>
<protein>
    <submittedName>
        <fullName evidence="9">4Fe-4S dicluster domain-containing protein</fullName>
    </submittedName>
</protein>
<reference evidence="9" key="1">
    <citation type="submission" date="2020-04" db="EMBL/GenBank/DDBJ databases">
        <authorList>
            <person name="Zhang T."/>
        </authorList>
    </citation>
    <scope>NUCLEOTIDE SEQUENCE</scope>
    <source>
        <strain evidence="9">HKST-UBA01</strain>
    </source>
</reference>
<dbReference type="GO" id="GO:0030313">
    <property type="term" value="C:cell envelope"/>
    <property type="evidence" value="ECO:0007669"/>
    <property type="project" value="UniProtKB-SubCell"/>
</dbReference>
<dbReference type="InterPro" id="IPR017896">
    <property type="entry name" value="4Fe4S_Fe-S-bd"/>
</dbReference>
<keyword evidence="5" id="KW-0408">Iron</keyword>
<evidence type="ECO:0000256" key="1">
    <source>
        <dbReference type="ARBA" id="ARBA00004196"/>
    </source>
</evidence>
<keyword evidence="2" id="KW-0004">4Fe-4S</keyword>
<evidence type="ECO:0000256" key="4">
    <source>
        <dbReference type="ARBA" id="ARBA00022737"/>
    </source>
</evidence>
<feature type="domain" description="4Fe-4S ferredoxin-type" evidence="8">
    <location>
        <begin position="47"/>
        <end position="77"/>
    </location>
</feature>
<evidence type="ECO:0000259" key="8">
    <source>
        <dbReference type="PROSITE" id="PS51379"/>
    </source>
</evidence>
<dbReference type="InterPro" id="IPR051555">
    <property type="entry name" value="FDH_Electron_Transfer_Unit"/>
</dbReference>
<keyword evidence="3" id="KW-0479">Metal-binding</keyword>
<comment type="subcellular location">
    <subcellularLocation>
        <location evidence="1">Cell envelope</location>
    </subcellularLocation>
</comment>
<dbReference type="PANTHER" id="PTHR43545">
    <property type="entry name" value="FORMATE DEHYDROGENASE, NITRATE-INDUCIBLE, IRON-SULFUR SUBUNIT"/>
    <property type="match status" value="1"/>
</dbReference>
<dbReference type="PANTHER" id="PTHR43545:SF4">
    <property type="entry name" value="IRON-SULFUR PROTEIN"/>
    <property type="match status" value="1"/>
</dbReference>
<dbReference type="PROSITE" id="PS51379">
    <property type="entry name" value="4FE4S_FER_2"/>
    <property type="match status" value="3"/>
</dbReference>
<reference evidence="9" key="2">
    <citation type="journal article" date="2021" name="Microbiome">
        <title>Successional dynamics and alternative stable states in a saline activated sludge microbial community over 9 years.</title>
        <authorList>
            <person name="Wang Y."/>
            <person name="Ye J."/>
            <person name="Ju F."/>
            <person name="Liu L."/>
            <person name="Boyd J.A."/>
            <person name="Deng Y."/>
            <person name="Parks D.H."/>
            <person name="Jiang X."/>
            <person name="Yin X."/>
            <person name="Woodcroft B.J."/>
            <person name="Tyson G.W."/>
            <person name="Hugenholtz P."/>
            <person name="Polz M.F."/>
            <person name="Zhang T."/>
        </authorList>
    </citation>
    <scope>NUCLEOTIDE SEQUENCE</scope>
    <source>
        <strain evidence="9">HKST-UBA01</strain>
    </source>
</reference>
<dbReference type="Pfam" id="PF13247">
    <property type="entry name" value="Fer4_11"/>
    <property type="match status" value="1"/>
</dbReference>
<keyword evidence="7" id="KW-1133">Transmembrane helix</keyword>
<feature type="transmembrane region" description="Helical" evidence="7">
    <location>
        <begin position="204"/>
        <end position="228"/>
    </location>
</feature>
<name>A0A956LY00_UNCEI</name>
<evidence type="ECO:0000256" key="6">
    <source>
        <dbReference type="ARBA" id="ARBA00023014"/>
    </source>
</evidence>
<dbReference type="SUPFAM" id="SSF54862">
    <property type="entry name" value="4Fe-4S ferredoxins"/>
    <property type="match status" value="1"/>
</dbReference>
<dbReference type="Gene3D" id="3.30.70.20">
    <property type="match status" value="2"/>
</dbReference>
<evidence type="ECO:0000256" key="3">
    <source>
        <dbReference type="ARBA" id="ARBA00022723"/>
    </source>
</evidence>
<dbReference type="GO" id="GO:0046872">
    <property type="term" value="F:metal ion binding"/>
    <property type="evidence" value="ECO:0007669"/>
    <property type="project" value="UniProtKB-KW"/>
</dbReference>
<dbReference type="EMBL" id="JAGQHR010000096">
    <property type="protein sequence ID" value="MCA9727007.1"/>
    <property type="molecule type" value="Genomic_DNA"/>
</dbReference>
<dbReference type="GO" id="GO:0051539">
    <property type="term" value="F:4 iron, 4 sulfur cluster binding"/>
    <property type="evidence" value="ECO:0007669"/>
    <property type="project" value="UniProtKB-KW"/>
</dbReference>
<proteinExistence type="predicted"/>
<sequence length="265" mass="29184">MYGMLFDASLCVGCESCVEACREKNGLPETDGTQLSADRFSILQEEGDYYLRRQCLHCLEPSCVSVCPVAALQKKPEGPVTYDFDRCIGCRYCMVACPFGVPRYEWSSAMPRVRKCQMCYDRLCDGQQPACAEACPTGATLFGDRDELLAEARKRVANDPDTYANHIFGEKEAGGTSFLVIGPPEVMAAFDPRVPDEALPEKTWAVLSQIPTAVGIAGTALMGVHWIIRRRMTLAKQRLAHEDAEATVNTVSLAGREPATEEVER</sequence>
<gene>
    <name evidence="9" type="ORF">KC729_04935</name>
</gene>
<evidence type="ECO:0000256" key="5">
    <source>
        <dbReference type="ARBA" id="ARBA00023004"/>
    </source>
</evidence>
<keyword evidence="7" id="KW-0472">Membrane</keyword>
<dbReference type="CDD" id="cd10561">
    <property type="entry name" value="HybA_like"/>
    <property type="match status" value="1"/>
</dbReference>